<evidence type="ECO:0000256" key="9">
    <source>
        <dbReference type="ARBA" id="ARBA00023065"/>
    </source>
</evidence>
<evidence type="ECO:0000256" key="8">
    <source>
        <dbReference type="ARBA" id="ARBA00023047"/>
    </source>
</evidence>
<dbReference type="InterPro" id="IPR054765">
    <property type="entry name" value="SLBB_dom"/>
</dbReference>
<dbReference type="InterPro" id="IPR049712">
    <property type="entry name" value="Poly_export"/>
</dbReference>
<dbReference type="RefSeq" id="WP_013885910.1">
    <property type="nucleotide sequence ID" value="NC_015672.1"/>
</dbReference>
<keyword evidence="9" id="KW-0406">Ion transport</keyword>
<dbReference type="Gene3D" id="3.10.560.10">
    <property type="entry name" value="Outer membrane lipoprotein wza domain like"/>
    <property type="match status" value="8"/>
</dbReference>
<dbReference type="KEGG" id="fsi:Flexsi_0741"/>
<dbReference type="InterPro" id="IPR019554">
    <property type="entry name" value="Soluble_ligand-bd"/>
</dbReference>
<evidence type="ECO:0000256" key="10">
    <source>
        <dbReference type="ARBA" id="ARBA00023114"/>
    </source>
</evidence>
<comment type="subcellular location">
    <subcellularLocation>
        <location evidence="1">Cell outer membrane</location>
        <topology evidence="1">Multi-pass membrane protein</topology>
    </subcellularLocation>
</comment>
<sequence length="990" mass="110485">MKKLILTLICSFAFIFLLNGVSYSIDKQNIPADVIQKAKENPELAKEMHKKQQEQNQEKDDDDKDKNLSIDKSISPGQSTTPNKQAEKAPGKVDAGVSANFKKIIKQENFNFNNLKLFGASIFSGAGGTIPDQNVMVSGDYVIGPSDSIVVYLWGRISATINMTVNPDGSVYSDRFGKIYVAGKKFKEVREIFEGIISGMEGVKGDVSIGKLRTKRVMVLGEVENPGFQTLSSLSTIATAISFAGGVNKNANIRNVKLKRNGKVIKEVDYYDLALYGKTFNDTYLQANDVIFVPDSNKQVFVAGEVNRDAIYELKKGETLGDVLKMAGGVKPTAFGSRIKVKRFVNNNTTKIIDVSLKNAENIKLKDGDQISVIPITTPEENVVYLKGNVYFPGSYAIGTDTNVSDIIGSKENLKPNTATSYAFIRRLHGVGKETKVISFKLEEALENPKSKENIDLKSGDEIYVLNIADITPKKVAEITGEVVKPGIYSIEDNVTLKDIINKAGGFNFQADRSLVEIIRKVEGKFITKFTNFKENKNFSVKPDDQIIVHSIYEKNPKKYVEITGEVKQPGSYLLTKNMTIEDLIIKAGGLTRMAYPKIASLQRFDKLLTVNLFSVINSDKSVALKDKDRVYIYNWENFEPLRTVQIVGGVNEPGKYQYSTDMMLKDLIFLAGNLTDKAYLKRAEIVRMKVVEGEVSHKIYNVNLSKIMMDNGSFRLEPYDTVKIRDIRDFNESKTVVIKGEVKFPGEYVIRDNEKLYDVIMRAGGVTQKAFMEGLVFKRDSVKEIQKENLLRLRDRLQSTLASVSSQEIASSLDKADIAAQKSLQSNLQRLINRLGNAEPEGRIVVDIDSVKDLKDSKYNVTLEDGDEIVVPQKPNTVNVVGEVYNPSSYIYTGENTTVKDYLDKSGGITDLSSEKNIYVVRADGSIVSNNYVQENYWWKNIYSVQVNVGDTIVVPRKLRFPSYMKNAKDITQILYQSAATLGITMAAF</sequence>
<accession>F8E459</accession>
<protein>
    <submittedName>
        <fullName evidence="19">Soluble ligand binding domain protein</fullName>
    </submittedName>
</protein>
<evidence type="ECO:0000259" key="18">
    <source>
        <dbReference type="Pfam" id="PF22461"/>
    </source>
</evidence>
<evidence type="ECO:0000313" key="19">
    <source>
        <dbReference type="EMBL" id="AEI14412.1"/>
    </source>
</evidence>
<comment type="similarity">
    <text evidence="2">Belongs to the BexD/CtrA/VexA family.</text>
</comment>
<keyword evidence="13" id="KW-0998">Cell outer membrane</keyword>
<feature type="domain" description="Soluble ligand binding" evidence="17">
    <location>
        <begin position="560"/>
        <end position="605"/>
    </location>
</feature>
<feature type="region of interest" description="Disordered" evidence="15">
    <location>
        <begin position="44"/>
        <end position="92"/>
    </location>
</feature>
<feature type="domain" description="Soluble ligand binding" evidence="17">
    <location>
        <begin position="737"/>
        <end position="771"/>
    </location>
</feature>
<dbReference type="PANTHER" id="PTHR33619">
    <property type="entry name" value="POLYSACCHARIDE EXPORT PROTEIN GFCE-RELATED"/>
    <property type="match status" value="1"/>
</dbReference>
<evidence type="ECO:0000259" key="17">
    <source>
        <dbReference type="Pfam" id="PF10531"/>
    </source>
</evidence>
<evidence type="ECO:0000256" key="7">
    <source>
        <dbReference type="ARBA" id="ARBA00022729"/>
    </source>
</evidence>
<dbReference type="eggNOG" id="COG1596">
    <property type="taxonomic scope" value="Bacteria"/>
</dbReference>
<name>F8E459_FLESM</name>
<keyword evidence="5" id="KW-0762">Sugar transport</keyword>
<evidence type="ECO:0000256" key="14">
    <source>
        <dbReference type="ARBA" id="ARBA00023288"/>
    </source>
</evidence>
<keyword evidence="6" id="KW-0812">Transmembrane</keyword>
<keyword evidence="14" id="KW-0449">Lipoprotein</keyword>
<reference evidence="20" key="2">
    <citation type="submission" date="2011-06" db="EMBL/GenBank/DDBJ databases">
        <title>The complete genome of Flexistipes sinusarabici DSM 4947.</title>
        <authorList>
            <person name="Lucas S."/>
            <person name="Han J."/>
            <person name="Lapidus A."/>
            <person name="Bruce D."/>
            <person name="Goodwin L."/>
            <person name="Pitluck S."/>
            <person name="Peters L."/>
            <person name="Kyrpides N."/>
            <person name="Mavromatis K."/>
            <person name="Ivanova N."/>
            <person name="Mikhailova N."/>
            <person name="Chertkov O."/>
            <person name="Detter J.C."/>
            <person name="Tapia R."/>
            <person name="Han C."/>
            <person name="Land M."/>
            <person name="Hauser L."/>
            <person name="Markowitz V."/>
            <person name="Cheng J.-F."/>
            <person name="Hugenholtz P."/>
            <person name="Woyke T."/>
            <person name="Wu D."/>
            <person name="Spring S."/>
            <person name="Schroeder M."/>
            <person name="Brambilla E."/>
            <person name="Klenk H.-P."/>
            <person name="Eisen J.A."/>
        </authorList>
    </citation>
    <scope>NUCLEOTIDE SEQUENCE [LARGE SCALE GENOMIC DNA]</scope>
    <source>
        <strain evidence="20">DSM 4947 / MAS 10</strain>
    </source>
</reference>
<evidence type="ECO:0000256" key="11">
    <source>
        <dbReference type="ARBA" id="ARBA00023136"/>
    </source>
</evidence>
<feature type="domain" description="SLBB" evidence="18">
    <location>
        <begin position="215"/>
        <end position="293"/>
    </location>
</feature>
<keyword evidence="7" id="KW-0732">Signal</keyword>
<feature type="compositionally biased region" description="Basic and acidic residues" evidence="15">
    <location>
        <begin position="44"/>
        <end position="69"/>
    </location>
</feature>
<dbReference type="PANTHER" id="PTHR33619:SF3">
    <property type="entry name" value="POLYSACCHARIDE EXPORT PROTEIN GFCE-RELATED"/>
    <property type="match status" value="1"/>
</dbReference>
<feature type="domain" description="Soluble ligand binding" evidence="17">
    <location>
        <begin position="300"/>
        <end position="344"/>
    </location>
</feature>
<keyword evidence="12" id="KW-0564">Palmitate</keyword>
<evidence type="ECO:0000313" key="20">
    <source>
        <dbReference type="Proteomes" id="UP000006621"/>
    </source>
</evidence>
<feature type="domain" description="Soluble ligand binding" evidence="17">
    <location>
        <begin position="879"/>
        <end position="928"/>
    </location>
</feature>
<dbReference type="GO" id="GO:0046930">
    <property type="term" value="C:pore complex"/>
    <property type="evidence" value="ECO:0007669"/>
    <property type="project" value="UniProtKB-KW"/>
</dbReference>
<evidence type="ECO:0000256" key="3">
    <source>
        <dbReference type="ARBA" id="ARBA00022448"/>
    </source>
</evidence>
<keyword evidence="11" id="KW-0472">Membrane</keyword>
<dbReference type="OrthoDB" id="9808948at2"/>
<dbReference type="GO" id="GO:0015159">
    <property type="term" value="F:polysaccharide transmembrane transporter activity"/>
    <property type="evidence" value="ECO:0007669"/>
    <property type="project" value="InterPro"/>
</dbReference>
<dbReference type="STRING" id="717231.Flexsi_0741"/>
<dbReference type="Pfam" id="PF10531">
    <property type="entry name" value="SLBB"/>
    <property type="match status" value="6"/>
</dbReference>
<dbReference type="AlphaFoldDB" id="F8E459"/>
<keyword evidence="10" id="KW-0626">Porin</keyword>
<evidence type="ECO:0000259" key="16">
    <source>
        <dbReference type="Pfam" id="PF02563"/>
    </source>
</evidence>
<evidence type="ECO:0000256" key="5">
    <source>
        <dbReference type="ARBA" id="ARBA00022597"/>
    </source>
</evidence>
<dbReference type="InterPro" id="IPR003715">
    <property type="entry name" value="Poly_export_N"/>
</dbReference>
<dbReference type="GO" id="GO:0015288">
    <property type="term" value="F:porin activity"/>
    <property type="evidence" value="ECO:0007669"/>
    <property type="project" value="UniProtKB-KW"/>
</dbReference>
<reference evidence="19 20" key="1">
    <citation type="journal article" date="2011" name="Stand. Genomic Sci.">
        <title>Genome sequence of the moderately thermophilic halophile Flexistipes sinusarabici strain (MAS10).</title>
        <authorList>
            <person name="Lapidus A."/>
            <person name="Chertkov O."/>
            <person name="Nolan M."/>
            <person name="Lucas S."/>
            <person name="Hammon N."/>
            <person name="Deshpande S."/>
            <person name="Cheng J.F."/>
            <person name="Tapia R."/>
            <person name="Han C."/>
            <person name="Goodwin L."/>
            <person name="Pitluck S."/>
            <person name="Liolios K."/>
            <person name="Pagani I."/>
            <person name="Ivanova N."/>
            <person name="Huntemann M."/>
            <person name="Mavromatis K."/>
            <person name="Mikhailova N."/>
            <person name="Pati A."/>
            <person name="Chen A."/>
            <person name="Palaniappan K."/>
            <person name="Land M."/>
            <person name="Hauser L."/>
            <person name="Brambilla E.M."/>
            <person name="Rohde M."/>
            <person name="Abt B."/>
            <person name="Spring S."/>
            <person name="Goker M."/>
            <person name="Bristow J."/>
            <person name="Eisen J.A."/>
            <person name="Markowitz V."/>
            <person name="Hugenholtz P."/>
            <person name="Kyrpides N.C."/>
            <person name="Klenk H.P."/>
            <person name="Woyke T."/>
        </authorList>
    </citation>
    <scope>NUCLEOTIDE SEQUENCE [LARGE SCALE GENOMIC DNA]</scope>
    <source>
        <strain evidence="20">DSM 4947 / MAS 10</strain>
    </source>
</reference>
<dbReference type="Proteomes" id="UP000006621">
    <property type="component" value="Chromosome"/>
</dbReference>
<evidence type="ECO:0000256" key="13">
    <source>
        <dbReference type="ARBA" id="ARBA00023237"/>
    </source>
</evidence>
<organism evidence="19 20">
    <name type="scientific">Flexistipes sinusarabici (strain ATCC 49648 / DSM 4947 / MAS 10)</name>
    <dbReference type="NCBI Taxonomy" id="717231"/>
    <lineage>
        <taxon>Bacteria</taxon>
        <taxon>Pseudomonadati</taxon>
        <taxon>Deferribacterota</taxon>
        <taxon>Deferribacteres</taxon>
        <taxon>Deferribacterales</taxon>
        <taxon>Flexistipitaceae</taxon>
        <taxon>Flexistipes</taxon>
    </lineage>
</organism>
<evidence type="ECO:0000256" key="4">
    <source>
        <dbReference type="ARBA" id="ARBA00022452"/>
    </source>
</evidence>
<dbReference type="Pfam" id="PF22461">
    <property type="entry name" value="SLBB_2"/>
    <property type="match status" value="1"/>
</dbReference>
<dbReference type="EMBL" id="CP002858">
    <property type="protein sequence ID" value="AEI14412.1"/>
    <property type="molecule type" value="Genomic_DNA"/>
</dbReference>
<keyword evidence="8" id="KW-0625">Polysaccharide transport</keyword>
<evidence type="ECO:0000256" key="12">
    <source>
        <dbReference type="ARBA" id="ARBA00023139"/>
    </source>
</evidence>
<evidence type="ECO:0000256" key="6">
    <source>
        <dbReference type="ARBA" id="ARBA00022692"/>
    </source>
</evidence>
<proteinExistence type="inferred from homology"/>
<evidence type="ECO:0000256" key="15">
    <source>
        <dbReference type="SAM" id="MobiDB-lite"/>
    </source>
</evidence>
<dbReference type="HOGENOM" id="CLU_011447_0_1_0"/>
<feature type="domain" description="Polysaccharide export protein N-terminal" evidence="16">
    <location>
        <begin position="138"/>
        <end position="197"/>
    </location>
</feature>
<gene>
    <name evidence="19" type="ordered locus">Flexsi_0741</name>
</gene>
<evidence type="ECO:0000256" key="2">
    <source>
        <dbReference type="ARBA" id="ARBA00009450"/>
    </source>
</evidence>
<feature type="compositionally biased region" description="Polar residues" evidence="15">
    <location>
        <begin position="70"/>
        <end position="84"/>
    </location>
</feature>
<dbReference type="GO" id="GO:0009279">
    <property type="term" value="C:cell outer membrane"/>
    <property type="evidence" value="ECO:0007669"/>
    <property type="project" value="UniProtKB-SubCell"/>
</dbReference>
<keyword evidence="3" id="KW-0813">Transport</keyword>
<evidence type="ECO:0000256" key="1">
    <source>
        <dbReference type="ARBA" id="ARBA00004571"/>
    </source>
</evidence>
<feature type="domain" description="Soluble ligand binding" evidence="17">
    <location>
        <begin position="645"/>
        <end position="695"/>
    </location>
</feature>
<keyword evidence="20" id="KW-1185">Reference proteome</keyword>
<dbReference type="Pfam" id="PF02563">
    <property type="entry name" value="Poly_export"/>
    <property type="match status" value="1"/>
</dbReference>
<keyword evidence="4" id="KW-1134">Transmembrane beta strand</keyword>
<dbReference type="GO" id="GO:0006811">
    <property type="term" value="P:monoatomic ion transport"/>
    <property type="evidence" value="ECO:0007669"/>
    <property type="project" value="UniProtKB-KW"/>
</dbReference>
<feature type="domain" description="Soluble ligand binding" evidence="17">
    <location>
        <begin position="478"/>
        <end position="523"/>
    </location>
</feature>